<dbReference type="AlphaFoldDB" id="A0A6G1KFQ5"/>
<dbReference type="Proteomes" id="UP000799428">
    <property type="component" value="Unassembled WGS sequence"/>
</dbReference>
<proteinExistence type="predicted"/>
<accession>A0A6G1KFQ5</accession>
<evidence type="ECO:0000313" key="2">
    <source>
        <dbReference type="EMBL" id="KAF2711241.1"/>
    </source>
</evidence>
<evidence type="ECO:0000313" key="3">
    <source>
        <dbReference type="Proteomes" id="UP000799428"/>
    </source>
</evidence>
<feature type="compositionally biased region" description="Basic and acidic residues" evidence="1">
    <location>
        <begin position="9"/>
        <end position="28"/>
    </location>
</feature>
<gene>
    <name evidence="2" type="ORF">K504DRAFT_454228</name>
</gene>
<protein>
    <submittedName>
        <fullName evidence="2">Uncharacterized protein</fullName>
    </submittedName>
</protein>
<organism evidence="2 3">
    <name type="scientific">Pleomassaria siparia CBS 279.74</name>
    <dbReference type="NCBI Taxonomy" id="1314801"/>
    <lineage>
        <taxon>Eukaryota</taxon>
        <taxon>Fungi</taxon>
        <taxon>Dikarya</taxon>
        <taxon>Ascomycota</taxon>
        <taxon>Pezizomycotina</taxon>
        <taxon>Dothideomycetes</taxon>
        <taxon>Pleosporomycetidae</taxon>
        <taxon>Pleosporales</taxon>
        <taxon>Pleomassariaceae</taxon>
        <taxon>Pleomassaria</taxon>
    </lineage>
</organism>
<dbReference type="EMBL" id="MU005768">
    <property type="protein sequence ID" value="KAF2711241.1"/>
    <property type="molecule type" value="Genomic_DNA"/>
</dbReference>
<keyword evidence="3" id="KW-1185">Reference proteome</keyword>
<reference evidence="2" key="1">
    <citation type="journal article" date="2020" name="Stud. Mycol.">
        <title>101 Dothideomycetes genomes: a test case for predicting lifestyles and emergence of pathogens.</title>
        <authorList>
            <person name="Haridas S."/>
            <person name="Albert R."/>
            <person name="Binder M."/>
            <person name="Bloem J."/>
            <person name="Labutti K."/>
            <person name="Salamov A."/>
            <person name="Andreopoulos B."/>
            <person name="Baker S."/>
            <person name="Barry K."/>
            <person name="Bills G."/>
            <person name="Bluhm B."/>
            <person name="Cannon C."/>
            <person name="Castanera R."/>
            <person name="Culley D."/>
            <person name="Daum C."/>
            <person name="Ezra D."/>
            <person name="Gonzalez J."/>
            <person name="Henrissat B."/>
            <person name="Kuo A."/>
            <person name="Liang C."/>
            <person name="Lipzen A."/>
            <person name="Lutzoni F."/>
            <person name="Magnuson J."/>
            <person name="Mondo S."/>
            <person name="Nolan M."/>
            <person name="Ohm R."/>
            <person name="Pangilinan J."/>
            <person name="Park H.-J."/>
            <person name="Ramirez L."/>
            <person name="Alfaro M."/>
            <person name="Sun H."/>
            <person name="Tritt A."/>
            <person name="Yoshinaga Y."/>
            <person name="Zwiers L.-H."/>
            <person name="Turgeon B."/>
            <person name="Goodwin S."/>
            <person name="Spatafora J."/>
            <person name="Crous P."/>
            <person name="Grigoriev I."/>
        </authorList>
    </citation>
    <scope>NUCLEOTIDE SEQUENCE</scope>
    <source>
        <strain evidence="2">CBS 279.74</strain>
    </source>
</reference>
<feature type="region of interest" description="Disordered" evidence="1">
    <location>
        <begin position="1"/>
        <end position="30"/>
    </location>
</feature>
<evidence type="ECO:0000256" key="1">
    <source>
        <dbReference type="SAM" id="MobiDB-lite"/>
    </source>
</evidence>
<sequence length="194" mass="21677">MRLRRNKQKRTEDNKDKKKGRDKEGREEGEGEEGSIRLAVLIGILLCPIESSNRYYNKLALVKKLGQDCIASRPITPKELLGIKTVPLAQGARFKKVANNNNKDKKVLLFKDIYRGVKTPSTFLHNSCAVLAKAKLGKAIASVLLLATLTKNLKPKRTLKLRGNRVKETPTTSAKKIREGNRALHIERGIVVSL</sequence>
<name>A0A6G1KFQ5_9PLEO</name>